<evidence type="ECO:0000313" key="2">
    <source>
        <dbReference type="Proteomes" id="UP001596302"/>
    </source>
</evidence>
<keyword evidence="2" id="KW-1185">Reference proteome</keyword>
<dbReference type="EMBL" id="JBHSQW010000025">
    <property type="protein sequence ID" value="MFC5994979.1"/>
    <property type="molecule type" value="Genomic_DNA"/>
</dbReference>
<dbReference type="RefSeq" id="WP_379584992.1">
    <property type="nucleotide sequence ID" value="NZ_JBHSQW010000025.1"/>
</dbReference>
<evidence type="ECO:0000313" key="1">
    <source>
        <dbReference type="EMBL" id="MFC5994979.1"/>
    </source>
</evidence>
<proteinExistence type="predicted"/>
<protein>
    <submittedName>
        <fullName evidence="1">Uncharacterized protein</fullName>
    </submittedName>
</protein>
<reference evidence="2" key="1">
    <citation type="journal article" date="2019" name="Int. J. Syst. Evol. Microbiol.">
        <title>The Global Catalogue of Microorganisms (GCM) 10K type strain sequencing project: providing services to taxonomists for standard genome sequencing and annotation.</title>
        <authorList>
            <consortium name="The Broad Institute Genomics Platform"/>
            <consortium name="The Broad Institute Genome Sequencing Center for Infectious Disease"/>
            <person name="Wu L."/>
            <person name="Ma J."/>
        </authorList>
    </citation>
    <scope>NUCLEOTIDE SEQUENCE [LARGE SCALE GENOMIC DNA]</scope>
    <source>
        <strain evidence="2">CCM 8391</strain>
    </source>
</reference>
<comment type="caution">
    <text evidence="1">The sequence shown here is derived from an EMBL/GenBank/DDBJ whole genome shotgun (WGS) entry which is preliminary data.</text>
</comment>
<accession>A0ABW1J2D3</accession>
<name>A0ABW1J2D3_9PSEU</name>
<dbReference type="Proteomes" id="UP001596302">
    <property type="component" value="Unassembled WGS sequence"/>
</dbReference>
<gene>
    <name evidence="1" type="ORF">ACFQE5_12235</name>
</gene>
<sequence>MSDPFREPTTQDTVLAAMRAVLSDDHSFERGLACLHDLVDQLAREEGATGLSDLTVALSLELAETLRRIARDEGLAATDLAEIWFAD</sequence>
<organism evidence="1 2">
    <name type="scientific">Pseudonocardia hispaniensis</name>
    <dbReference type="NCBI Taxonomy" id="904933"/>
    <lineage>
        <taxon>Bacteria</taxon>
        <taxon>Bacillati</taxon>
        <taxon>Actinomycetota</taxon>
        <taxon>Actinomycetes</taxon>
        <taxon>Pseudonocardiales</taxon>
        <taxon>Pseudonocardiaceae</taxon>
        <taxon>Pseudonocardia</taxon>
    </lineage>
</organism>